<dbReference type="GeneID" id="14870661"/>
<dbReference type="AlphaFoldDB" id="F4Q1I6"/>
<dbReference type="RefSeq" id="XP_004366591.1">
    <property type="nucleotide sequence ID" value="XM_004366534.1"/>
</dbReference>
<dbReference type="EMBL" id="GL883018">
    <property type="protein sequence ID" value="EGG18687.1"/>
    <property type="molecule type" value="Genomic_DNA"/>
</dbReference>
<proteinExistence type="predicted"/>
<dbReference type="Proteomes" id="UP000007797">
    <property type="component" value="Unassembled WGS sequence"/>
</dbReference>
<protein>
    <submittedName>
        <fullName evidence="1">Uncharacterized protein</fullName>
    </submittedName>
</protein>
<evidence type="ECO:0000313" key="2">
    <source>
        <dbReference type="Proteomes" id="UP000007797"/>
    </source>
</evidence>
<name>F4Q1I6_CACFS</name>
<keyword evidence="2" id="KW-1185">Reference proteome</keyword>
<evidence type="ECO:0000313" key="1">
    <source>
        <dbReference type="EMBL" id="EGG18687.1"/>
    </source>
</evidence>
<dbReference type="KEGG" id="dfa:DFA_04183"/>
<sequence>MVQNISQSRSVCMNITGSVEPVEMFNSMVVFGSAGNDRALDQFSWSNKSIVSMTTTLNYYPSIILVIPQSMKNLGAYYLLHNGTLNSKHIYLDKPYQLVNTSELIPNYTSIDDCLEVLKNKVITF</sequence>
<gene>
    <name evidence="1" type="ORF">DFA_04183</name>
</gene>
<accession>F4Q1I6</accession>
<reference evidence="2" key="1">
    <citation type="journal article" date="2011" name="Genome Res.">
        <title>Phylogeny-wide analysis of social amoeba genomes highlights ancient origins for complex intercellular communication.</title>
        <authorList>
            <person name="Heidel A.J."/>
            <person name="Lawal H.M."/>
            <person name="Felder M."/>
            <person name="Schilde C."/>
            <person name="Helps N.R."/>
            <person name="Tunggal B."/>
            <person name="Rivero F."/>
            <person name="John U."/>
            <person name="Schleicher M."/>
            <person name="Eichinger L."/>
            <person name="Platzer M."/>
            <person name="Noegel A.A."/>
            <person name="Schaap P."/>
            <person name="Gloeckner G."/>
        </authorList>
    </citation>
    <scope>NUCLEOTIDE SEQUENCE [LARGE SCALE GENOMIC DNA]</scope>
    <source>
        <strain evidence="2">SH3</strain>
    </source>
</reference>
<organism evidence="1 2">
    <name type="scientific">Cavenderia fasciculata</name>
    <name type="common">Slime mold</name>
    <name type="synonym">Dictyostelium fasciculatum</name>
    <dbReference type="NCBI Taxonomy" id="261658"/>
    <lineage>
        <taxon>Eukaryota</taxon>
        <taxon>Amoebozoa</taxon>
        <taxon>Evosea</taxon>
        <taxon>Eumycetozoa</taxon>
        <taxon>Dictyostelia</taxon>
        <taxon>Acytosteliales</taxon>
        <taxon>Cavenderiaceae</taxon>
        <taxon>Cavenderia</taxon>
    </lineage>
</organism>